<dbReference type="InterPro" id="IPR035815">
    <property type="entry name" value="NTR_complement_C3"/>
</dbReference>
<dbReference type="SMART" id="SM01361">
    <property type="entry name" value="A2M_recep"/>
    <property type="match status" value="1"/>
</dbReference>
<sequence length="1749" mass="194966">MYLRVFLCNSVTGVWSTLEERSYLSEGCSSPMVKFHPDFAPPPRPSHPPVLHYITRVLDGGWGKVVLEVDPQKRGVGIKALVLLSNSHSFPDTGRMQLDLLWITAALLASGPVLTLCAPLNVMSAPNLLRVGTTEKVFVEAQDYTGGDIPVRVVVKNHPQKNIELASKQVLLSANNNFQELVDIKIMENKDAFSEDPLEKQYVYLEAHFPTSVLEKVVMVSFQSGYIFVQTDKSIYTPQSTVKYRIFSVTPDLQPLDQNGISIEIINPQGIILHRDLFFPKQGILTGTYDIPDVASPGIWSIATRFKNTPQKNFTAEFEVKEYVLPTFEVTLRPAKSFFYVDDDKLEVDIYAQYLFGSKVDGIAFVVFGVIQGDSKTSLAASLRRVSITEGEGKAELTREMILKTFKSMDDLVGSSLYISVSVLTETGSEMVEAQRRGIQIVTSPYTIHFKRTPKFFKPGMPFDVTVYVTNPDDTPAERVDVVVSPGDVLGRTESNGMARVTVNTAVGSKSLTITVKTKDPGLTPARQDEKQFIAEAYATKGGSKNYLHVGVDAGELTVGMSLKVTLNYGASPGVQNSQDFTSLILSKGQIVQAKRFKRDGQSLVAQSILVTKDMLPSFRVVAYYHVGASEVVADSVWVDVKDTCMGTLKVETRIKKATYEPGESFSLSITGDPGAKVGLVAVDKGVFVLNKNRLTQSKIWDIIEKHDTGCTAGSGKDSMGVFYDAGLVFHSDKADGTTERTTKACPTPTKRKRRAETAIQVSQTLSSKYSGELKKCCADGLRKNKLGYTCERRATFITDGPECVQAFKHCCEEMQKRRVEDGEGEMLLARSEEDDDLYVTSDEIVSRTQFPESWLWEDRDMPSCKKSPCPSTNLVMENKYLKDSITTWQVLAISLSKTHGICVADPFEMIVRKDFFVDLKLPYSAVRNEQLEIKAVLHNFSSKKHEKVRVEFIETRDVCSAASKKGKYRTTVSVDAMSSRSISYVIIPMKLGDFDIEVKAAAINSGHADGVKKKLKVVSEGVLTTVEEVNVELNPSKNPGGVQEVNVKSDIPKGQIPNTPAHTYITVAGQEVSQTIEQAISGDFMGRLIVQPHGCGEQTMIYMTLPLIATHYLDTTKQWEAVGMQRRAEAIKHIQTGYQRELTYRKPEGSYAAWTDRQGSTWLTAYVSKVFAIASSLIAIDEKVLCGSLKWLVLKTQMPDGMFREDAPVIHGEMVGDVRGKDADASLTAFVLIAMQEGHELCANLVPSLPESMNKAIEYLGRRIPTMTNPYAIAMTSYAMANAGKLDKDLLMKFSSGDSCHWQVSGGHHFTLEASAYALLALVKVKDFEAAGKVVHWLNRQTSPYGSSGTTQATIMVFQAVAEYYKQVKTLQDAELDVAVAISGRTKTNRWVFKRETPLLSRSDKVQLKQEFNVTAKGTGVGSLKVTTLYYARPIERESDCKLFNLSVSMKRLRQVTYQGAKESYELTIETFYKNPKEKRDATMSILDIGLLTGFVVDELDLAELTTGKERYIQKFEMDKQLSERGSLILYLDKVSHEEVDRFVFRVHKITEVAMLQPASVSVYEYYAPGERCVKYYHPLKKDGTLDRLCSSQDGLCQCAEENCSIQKKEKIDEQERSDKACEVGMDYVYKVKLQSSKKTPYSDFYDMKIEQVLKEGSETGVEGQVRSFMGHSNCRESFGFEDGKSYLIMGRSADLPKIDKRLQYILGEQTWIEYWPTSEEGQTSEFEDQYLGIQDLTQKLTNFGCTT</sequence>
<evidence type="ECO:0000256" key="5">
    <source>
        <dbReference type="ARBA" id="ARBA00022729"/>
    </source>
</evidence>
<dbReference type="PANTHER" id="PTHR11412">
    <property type="entry name" value="MACROGLOBULIN / COMPLEMENT"/>
    <property type="match status" value="1"/>
</dbReference>
<dbReference type="Pfam" id="PF21308">
    <property type="entry name" value="C3_CUB2"/>
    <property type="match status" value="1"/>
</dbReference>
<dbReference type="EMBL" id="JAICCE010000021">
    <property type="protein sequence ID" value="KAG9262728.1"/>
    <property type="molecule type" value="Genomic_DNA"/>
</dbReference>
<dbReference type="InterPro" id="IPR009048">
    <property type="entry name" value="A-macroglobulin_rcpt-bd"/>
</dbReference>
<keyword evidence="5" id="KW-0732">Signal</keyword>
<dbReference type="CDD" id="cd02896">
    <property type="entry name" value="complement_C3_C4_C5"/>
    <property type="match status" value="1"/>
</dbReference>
<dbReference type="InterPro" id="IPR018081">
    <property type="entry name" value="Anaphylatoxin_comp_syst"/>
</dbReference>
<dbReference type="Pfam" id="PF01821">
    <property type="entry name" value="ANATO"/>
    <property type="match status" value="1"/>
</dbReference>
<dbReference type="Pfam" id="PF07703">
    <property type="entry name" value="A2M_BRD"/>
    <property type="match status" value="1"/>
</dbReference>
<proteinExistence type="inferred from homology"/>
<dbReference type="InterPro" id="IPR011626">
    <property type="entry name" value="Alpha-macroglobulin_TED"/>
</dbReference>
<dbReference type="Pfam" id="PF07677">
    <property type="entry name" value="A2M_recep"/>
    <property type="match status" value="1"/>
</dbReference>
<evidence type="ECO:0000256" key="9">
    <source>
        <dbReference type="ARBA" id="ARBA00023180"/>
    </source>
</evidence>
<evidence type="ECO:0000313" key="13">
    <source>
        <dbReference type="EMBL" id="KAG9262728.1"/>
    </source>
</evidence>
<dbReference type="SUPFAM" id="SSF48239">
    <property type="entry name" value="Terpenoid cyclases/Protein prenyltransferases"/>
    <property type="match status" value="1"/>
</dbReference>
<evidence type="ECO:0000259" key="11">
    <source>
        <dbReference type="PROSITE" id="PS01178"/>
    </source>
</evidence>
<dbReference type="Gene3D" id="2.60.40.1940">
    <property type="match status" value="1"/>
</dbReference>
<dbReference type="InterPro" id="IPR018933">
    <property type="entry name" value="Netrin_module_non-TIMP"/>
</dbReference>
<dbReference type="SMART" id="SM01359">
    <property type="entry name" value="A2M_N_2"/>
    <property type="match status" value="1"/>
</dbReference>
<comment type="similarity">
    <text evidence="2">Belongs to the protease inhibitor I39 (alpha-2-macroglobulin) family.</text>
</comment>
<dbReference type="FunFam" id="2.20.130.20:FF:000001">
    <property type="entry name" value="Complement C3"/>
    <property type="match status" value="1"/>
</dbReference>
<dbReference type="Gene3D" id="2.20.130.20">
    <property type="match status" value="1"/>
</dbReference>
<name>A0A8T2KTB5_ASTMX</name>
<dbReference type="Pfam" id="PF07678">
    <property type="entry name" value="TED_complement"/>
    <property type="match status" value="1"/>
</dbReference>
<dbReference type="Gene3D" id="2.60.40.10">
    <property type="entry name" value="Immunoglobulins"/>
    <property type="match status" value="2"/>
</dbReference>
<comment type="subcellular location">
    <subcellularLocation>
        <location evidence="1">Secreted</location>
    </subcellularLocation>
</comment>
<dbReference type="CDD" id="cd03583">
    <property type="entry name" value="NTR_complement_C3"/>
    <property type="match status" value="1"/>
</dbReference>
<evidence type="ECO:0000256" key="8">
    <source>
        <dbReference type="ARBA" id="ARBA00023157"/>
    </source>
</evidence>
<dbReference type="SMART" id="SM00643">
    <property type="entry name" value="C345C"/>
    <property type="match status" value="1"/>
</dbReference>
<dbReference type="InterPro" id="IPR000020">
    <property type="entry name" value="Anaphylatoxin/fibulin"/>
</dbReference>
<dbReference type="InterPro" id="IPR013783">
    <property type="entry name" value="Ig-like_fold"/>
</dbReference>
<dbReference type="InterPro" id="IPR048848">
    <property type="entry name" value="C3_CUB2"/>
</dbReference>
<evidence type="ECO:0000256" key="3">
    <source>
        <dbReference type="ARBA" id="ARBA00022525"/>
    </source>
</evidence>
<dbReference type="Proteomes" id="UP000752171">
    <property type="component" value="Unassembled WGS sequence"/>
</dbReference>
<protein>
    <submittedName>
        <fullName evidence="13">Complement C3-like</fullName>
    </submittedName>
</protein>
<dbReference type="FunFam" id="2.60.40.1940:FF:000001">
    <property type="entry name" value="Complement component C3"/>
    <property type="match status" value="1"/>
</dbReference>
<dbReference type="Gene3D" id="6.20.50.160">
    <property type="match status" value="1"/>
</dbReference>
<dbReference type="PROSITE" id="PS00477">
    <property type="entry name" value="ALPHA_2_MACROGLOBULIN"/>
    <property type="match status" value="1"/>
</dbReference>
<dbReference type="FunFam" id="2.40.50.120:FF:000013">
    <property type="entry name" value="Complement C3"/>
    <property type="match status" value="1"/>
</dbReference>
<feature type="domain" description="Anaphylatoxin-like" evidence="11">
    <location>
        <begin position="777"/>
        <end position="812"/>
    </location>
</feature>
<organism evidence="13 14">
    <name type="scientific">Astyanax mexicanus</name>
    <name type="common">Blind cave fish</name>
    <name type="synonym">Astyanax fasciatus mexicanus</name>
    <dbReference type="NCBI Taxonomy" id="7994"/>
    <lineage>
        <taxon>Eukaryota</taxon>
        <taxon>Metazoa</taxon>
        <taxon>Chordata</taxon>
        <taxon>Craniata</taxon>
        <taxon>Vertebrata</taxon>
        <taxon>Euteleostomi</taxon>
        <taxon>Actinopterygii</taxon>
        <taxon>Neopterygii</taxon>
        <taxon>Teleostei</taxon>
        <taxon>Ostariophysi</taxon>
        <taxon>Characiformes</taxon>
        <taxon>Characoidei</taxon>
        <taxon>Acestrorhamphidae</taxon>
        <taxon>Acestrorhamphinae</taxon>
        <taxon>Astyanax</taxon>
    </lineage>
</organism>
<dbReference type="InterPro" id="IPR011625">
    <property type="entry name" value="A2M_N_BRD"/>
</dbReference>
<dbReference type="InterPro" id="IPR001134">
    <property type="entry name" value="Netrin_domain"/>
</dbReference>
<dbReference type="InterPro" id="IPR019742">
    <property type="entry name" value="MacrogloblnA2_CS"/>
</dbReference>
<dbReference type="InterPro" id="IPR001599">
    <property type="entry name" value="Macroglobln_a2"/>
</dbReference>
<dbReference type="InterPro" id="IPR036595">
    <property type="entry name" value="A-macroglobulin_rcpt-bd_sf"/>
</dbReference>
<comment type="caution">
    <text evidence="13">The sequence shown here is derived from an EMBL/GenBank/DDBJ whole genome shotgun (WGS) entry which is preliminary data.</text>
</comment>
<reference evidence="13 14" key="1">
    <citation type="submission" date="2021-07" db="EMBL/GenBank/DDBJ databases">
        <authorList>
            <person name="Imarazene B."/>
            <person name="Zahm M."/>
            <person name="Klopp C."/>
            <person name="Cabau C."/>
            <person name="Beille S."/>
            <person name="Jouanno E."/>
            <person name="Castinel A."/>
            <person name="Lluch J."/>
            <person name="Gil L."/>
            <person name="Kuchtly C."/>
            <person name="Lopez Roques C."/>
            <person name="Donnadieu C."/>
            <person name="Parrinello H."/>
            <person name="Journot L."/>
            <person name="Du K."/>
            <person name="Schartl M."/>
            <person name="Retaux S."/>
            <person name="Guiguen Y."/>
        </authorList>
    </citation>
    <scope>NUCLEOTIDE SEQUENCE [LARGE SCALE GENOMIC DNA]</scope>
    <source>
        <strain evidence="13">Pach_M1</strain>
        <tissue evidence="13">Testis</tissue>
    </source>
</reference>
<dbReference type="Pfam" id="PF17791">
    <property type="entry name" value="MG3"/>
    <property type="match status" value="1"/>
</dbReference>
<dbReference type="Pfam" id="PF01759">
    <property type="entry name" value="NTR"/>
    <property type="match status" value="1"/>
</dbReference>
<dbReference type="InterPro" id="IPR041425">
    <property type="entry name" value="C3/4/5_MG1"/>
</dbReference>
<dbReference type="InterPro" id="IPR008930">
    <property type="entry name" value="Terpenoid_cyclase/PrenylTrfase"/>
</dbReference>
<dbReference type="FunFam" id="2.60.40.10:FF:000155">
    <property type="entry name" value="complement C3 isoform X1"/>
    <property type="match status" value="1"/>
</dbReference>
<dbReference type="Gene3D" id="2.60.40.1930">
    <property type="match status" value="3"/>
</dbReference>
<dbReference type="Pfam" id="PF00207">
    <property type="entry name" value="A2M"/>
    <property type="match status" value="1"/>
</dbReference>
<dbReference type="FunFam" id="2.60.40.1930:FF:000001">
    <property type="entry name" value="CD109 isoform 3"/>
    <property type="match status" value="1"/>
</dbReference>
<dbReference type="Gene3D" id="2.40.50.120">
    <property type="match status" value="1"/>
</dbReference>
<keyword evidence="3" id="KW-0964">Secreted</keyword>
<evidence type="ECO:0000256" key="10">
    <source>
        <dbReference type="SAM" id="MobiDB-lite"/>
    </source>
</evidence>
<dbReference type="InterPro" id="IPR008993">
    <property type="entry name" value="TIMP-like_OB-fold"/>
</dbReference>
<dbReference type="Gene3D" id="1.50.10.20">
    <property type="match status" value="1"/>
</dbReference>
<accession>A0A8T2KTB5</accession>
<keyword evidence="7" id="KW-0882">Thioester bond</keyword>
<dbReference type="PANTHER" id="PTHR11412:SF81">
    <property type="entry name" value="COMPLEMENT C3"/>
    <property type="match status" value="1"/>
</dbReference>
<dbReference type="CDD" id="cd00017">
    <property type="entry name" value="ANATO"/>
    <property type="match status" value="1"/>
</dbReference>
<dbReference type="InterPro" id="IPR041555">
    <property type="entry name" value="MG3"/>
</dbReference>
<dbReference type="SMART" id="SM00104">
    <property type="entry name" value="ANATO"/>
    <property type="match status" value="1"/>
</dbReference>
<dbReference type="Pfam" id="PF17789">
    <property type="entry name" value="MG4"/>
    <property type="match status" value="1"/>
</dbReference>
<dbReference type="SUPFAM" id="SSF50242">
    <property type="entry name" value="TIMP-like"/>
    <property type="match status" value="1"/>
</dbReference>
<dbReference type="InterPro" id="IPR050473">
    <property type="entry name" value="A2M/Complement_sys"/>
</dbReference>
<dbReference type="InterPro" id="IPR002890">
    <property type="entry name" value="MG2"/>
</dbReference>
<keyword evidence="6" id="KW-0722">Serine protease inhibitor</keyword>
<evidence type="ECO:0000256" key="4">
    <source>
        <dbReference type="ARBA" id="ARBA00022690"/>
    </source>
</evidence>
<dbReference type="Gene3D" id="1.20.91.20">
    <property type="entry name" value="Anaphylotoxins (complement system)"/>
    <property type="match status" value="1"/>
</dbReference>
<keyword evidence="8" id="KW-1015">Disulfide bond</keyword>
<evidence type="ECO:0000256" key="1">
    <source>
        <dbReference type="ARBA" id="ARBA00004613"/>
    </source>
</evidence>
<evidence type="ECO:0000256" key="6">
    <source>
        <dbReference type="ARBA" id="ARBA00022900"/>
    </source>
</evidence>
<dbReference type="GO" id="GO:0004867">
    <property type="term" value="F:serine-type endopeptidase inhibitor activity"/>
    <property type="evidence" value="ECO:0007669"/>
    <property type="project" value="UniProtKB-KW"/>
</dbReference>
<dbReference type="SUPFAM" id="SSF47686">
    <property type="entry name" value="Anaphylotoxins (complement system)"/>
    <property type="match status" value="1"/>
</dbReference>
<keyword evidence="4" id="KW-0646">Protease inhibitor</keyword>
<gene>
    <name evidence="13" type="primary">C3</name>
    <name evidence="13" type="ORF">AMEX_G24549</name>
</gene>
<dbReference type="InterPro" id="IPR047565">
    <property type="entry name" value="Alpha-macroglob_thiol-ester_cl"/>
</dbReference>
<keyword evidence="9" id="KW-0325">Glycoprotein</keyword>
<evidence type="ECO:0000259" key="12">
    <source>
        <dbReference type="PROSITE" id="PS50189"/>
    </source>
</evidence>
<dbReference type="Pfam" id="PF01835">
    <property type="entry name" value="MG2"/>
    <property type="match status" value="1"/>
</dbReference>
<dbReference type="PROSITE" id="PS01178">
    <property type="entry name" value="ANAPHYLATOXIN_2"/>
    <property type="match status" value="1"/>
</dbReference>
<dbReference type="GO" id="GO:0005615">
    <property type="term" value="C:extracellular space"/>
    <property type="evidence" value="ECO:0007669"/>
    <property type="project" value="InterPro"/>
</dbReference>
<feature type="region of interest" description="Disordered" evidence="10">
    <location>
        <begin position="739"/>
        <end position="758"/>
    </location>
</feature>
<dbReference type="OrthoDB" id="6359008at2759"/>
<dbReference type="PROSITE" id="PS50189">
    <property type="entry name" value="NTR"/>
    <property type="match status" value="1"/>
</dbReference>
<dbReference type="InterPro" id="IPR040839">
    <property type="entry name" value="MG4"/>
</dbReference>
<dbReference type="SMART" id="SM01360">
    <property type="entry name" value="A2M"/>
    <property type="match status" value="1"/>
</dbReference>
<evidence type="ECO:0000313" key="14">
    <source>
        <dbReference type="Proteomes" id="UP000752171"/>
    </source>
</evidence>
<evidence type="ECO:0000256" key="2">
    <source>
        <dbReference type="ARBA" id="ARBA00010952"/>
    </source>
</evidence>
<dbReference type="SUPFAM" id="SSF49410">
    <property type="entry name" value="Alpha-macroglobulin receptor domain"/>
    <property type="match status" value="1"/>
</dbReference>
<dbReference type="Gene3D" id="2.60.120.1540">
    <property type="match status" value="1"/>
</dbReference>
<dbReference type="Gene3D" id="2.60.40.690">
    <property type="entry name" value="Alpha-macroglobulin, receptor-binding domain"/>
    <property type="match status" value="1"/>
</dbReference>
<dbReference type="Pfam" id="PF17790">
    <property type="entry name" value="MG1"/>
    <property type="match status" value="1"/>
</dbReference>
<evidence type="ECO:0000256" key="7">
    <source>
        <dbReference type="ARBA" id="ARBA00022966"/>
    </source>
</evidence>
<feature type="domain" description="NTR" evidence="12">
    <location>
        <begin position="1605"/>
        <end position="1747"/>
    </location>
</feature>
<dbReference type="SMART" id="SM01419">
    <property type="entry name" value="Thiol-ester_cl"/>
    <property type="match status" value="1"/>
</dbReference>
<dbReference type="PROSITE" id="PS01177">
    <property type="entry name" value="ANAPHYLATOXIN_1"/>
    <property type="match status" value="1"/>
</dbReference>